<dbReference type="CDD" id="cd19071">
    <property type="entry name" value="AKR_AKR1-5-like"/>
    <property type="match status" value="1"/>
</dbReference>
<comment type="similarity">
    <text evidence="1">Belongs to the aldo/keto reductase family.</text>
</comment>
<dbReference type="PIRSF" id="PIRSF000097">
    <property type="entry name" value="AKR"/>
    <property type="match status" value="1"/>
</dbReference>
<dbReference type="SUPFAM" id="SSF51430">
    <property type="entry name" value="NAD(P)-linked oxidoreductase"/>
    <property type="match status" value="1"/>
</dbReference>
<evidence type="ECO:0000256" key="1">
    <source>
        <dbReference type="ARBA" id="ARBA00007905"/>
    </source>
</evidence>
<proteinExistence type="inferred from homology"/>
<feature type="domain" description="NADP-dependent oxidoreductase" evidence="7">
    <location>
        <begin position="18"/>
        <end position="269"/>
    </location>
</feature>
<evidence type="ECO:0000256" key="6">
    <source>
        <dbReference type="PIRSR" id="PIRSR000097-3"/>
    </source>
</evidence>
<feature type="active site" description="Proton donor" evidence="4">
    <location>
        <position position="53"/>
    </location>
</feature>
<accession>A0A0R2HM54</accession>
<evidence type="ECO:0000256" key="2">
    <source>
        <dbReference type="ARBA" id="ARBA00022857"/>
    </source>
</evidence>
<organism evidence="8 11">
    <name type="scientific">Pediococcus damnosus</name>
    <dbReference type="NCBI Taxonomy" id="51663"/>
    <lineage>
        <taxon>Bacteria</taxon>
        <taxon>Bacillati</taxon>
        <taxon>Bacillota</taxon>
        <taxon>Bacilli</taxon>
        <taxon>Lactobacillales</taxon>
        <taxon>Lactobacillaceae</taxon>
        <taxon>Pediococcus</taxon>
    </lineage>
</organism>
<dbReference type="PANTHER" id="PTHR43827">
    <property type="entry name" value="2,5-DIKETO-D-GLUCONIC ACID REDUCTASE"/>
    <property type="match status" value="1"/>
</dbReference>
<evidence type="ECO:0000313" key="8">
    <source>
        <dbReference type="EMBL" id="AMV62821.1"/>
    </source>
</evidence>
<dbReference type="Proteomes" id="UP000076244">
    <property type="component" value="Chromosome"/>
</dbReference>
<sequence length="279" mass="31515">MTALTDTFTLRNGVRIPKVGFGTWQVPDGDVAYNAVANALKAGYRHIDTAWQYQNEKSVGKAIRDSGIPRDQIFVTTKLPAKSKSYDESLKFFEETMQNLGLDYVDLYLIHAPWPWEEMGADYSKENVEVWRAMEKIYKSGRAKAIGISNFNVQDQKNILENCEIEPMVNQLQYYIGYTEPQNVQFAKESGMLVEAFSPLATGYLLKNDTVADIAKQNNVTIAQLAIKYCIQHDILPLPKAVNPAHINENKELDFVIPDEDMETLDSLVDTAPGEDHNE</sequence>
<keyword evidence="2" id="KW-0521">NADP</keyword>
<dbReference type="GO" id="GO:0016616">
    <property type="term" value="F:oxidoreductase activity, acting on the CH-OH group of donors, NAD or NADP as acceptor"/>
    <property type="evidence" value="ECO:0007669"/>
    <property type="project" value="UniProtKB-ARBA"/>
</dbReference>
<dbReference type="RefSeq" id="WP_046871155.1">
    <property type="nucleotide sequence ID" value="NZ_BJLT01000008.1"/>
</dbReference>
<dbReference type="Gene3D" id="3.20.20.100">
    <property type="entry name" value="NADP-dependent oxidoreductase domain"/>
    <property type="match status" value="1"/>
</dbReference>
<dbReference type="OrthoDB" id="9804790at2"/>
<protein>
    <submittedName>
        <fullName evidence="8">Oxidoreductase of aldo/keto reductase family, subgroup 1</fullName>
    </submittedName>
</protein>
<evidence type="ECO:0000259" key="7">
    <source>
        <dbReference type="Pfam" id="PF00248"/>
    </source>
</evidence>
<evidence type="ECO:0000256" key="3">
    <source>
        <dbReference type="ARBA" id="ARBA00023002"/>
    </source>
</evidence>
<evidence type="ECO:0000256" key="4">
    <source>
        <dbReference type="PIRSR" id="PIRSR000097-1"/>
    </source>
</evidence>
<dbReference type="PANTHER" id="PTHR43827:SF3">
    <property type="entry name" value="NADP-DEPENDENT OXIDOREDUCTASE DOMAIN-CONTAINING PROTEIN"/>
    <property type="match status" value="1"/>
</dbReference>
<evidence type="ECO:0000256" key="5">
    <source>
        <dbReference type="PIRSR" id="PIRSR000097-2"/>
    </source>
</evidence>
<dbReference type="InterPro" id="IPR023210">
    <property type="entry name" value="NADP_OxRdtase_dom"/>
</dbReference>
<dbReference type="AlphaFoldDB" id="A0A0R2HM54"/>
<evidence type="ECO:0000313" key="10">
    <source>
        <dbReference type="Proteomes" id="UP000076244"/>
    </source>
</evidence>
<dbReference type="InterPro" id="IPR036812">
    <property type="entry name" value="NAD(P)_OxRdtase_dom_sf"/>
</dbReference>
<name>A0A0R2HM54_9LACO</name>
<feature type="binding site" evidence="5">
    <location>
        <position position="111"/>
    </location>
    <ligand>
        <name>substrate</name>
    </ligand>
</feature>
<dbReference type="EMBL" id="CP012288">
    <property type="protein sequence ID" value="AMV67294.1"/>
    <property type="molecule type" value="Genomic_DNA"/>
</dbReference>
<gene>
    <name evidence="8" type="ORF">ADU70_1333</name>
    <name evidence="9" type="ORF">ADU72_1365</name>
</gene>
<dbReference type="Proteomes" id="UP000076405">
    <property type="component" value="Chromosome"/>
</dbReference>
<keyword evidence="10" id="KW-1185">Reference proteome</keyword>
<dbReference type="InterPro" id="IPR020471">
    <property type="entry name" value="AKR"/>
</dbReference>
<dbReference type="PROSITE" id="PS00062">
    <property type="entry name" value="ALDOKETO_REDUCTASE_2"/>
    <property type="match status" value="1"/>
</dbReference>
<feature type="site" description="Lowers pKa of active site Tyr" evidence="6">
    <location>
        <position position="78"/>
    </location>
</feature>
<keyword evidence="3" id="KW-0560">Oxidoreductase</keyword>
<dbReference type="InterPro" id="IPR018170">
    <property type="entry name" value="Aldo/ket_reductase_CS"/>
</dbReference>
<dbReference type="FunFam" id="3.20.20.100:FF:000002">
    <property type="entry name" value="2,5-diketo-D-gluconic acid reductase A"/>
    <property type="match status" value="1"/>
</dbReference>
<dbReference type="EMBL" id="CP012275">
    <property type="protein sequence ID" value="AMV62821.1"/>
    <property type="molecule type" value="Genomic_DNA"/>
</dbReference>
<dbReference type="PRINTS" id="PR00069">
    <property type="entry name" value="ALDKETRDTASE"/>
</dbReference>
<evidence type="ECO:0000313" key="9">
    <source>
        <dbReference type="EMBL" id="AMV67294.1"/>
    </source>
</evidence>
<evidence type="ECO:0000313" key="11">
    <source>
        <dbReference type="Proteomes" id="UP000076405"/>
    </source>
</evidence>
<dbReference type="KEGG" id="pdm:ADU72_1365"/>
<dbReference type="PROSITE" id="PS00798">
    <property type="entry name" value="ALDOKETO_REDUCTASE_1"/>
    <property type="match status" value="1"/>
</dbReference>
<dbReference type="Pfam" id="PF00248">
    <property type="entry name" value="Aldo_ket_red"/>
    <property type="match status" value="1"/>
</dbReference>
<reference evidence="10 11" key="1">
    <citation type="journal article" date="2016" name="PLoS ONE">
        <title>The Identification of Novel Diagnostic Marker Genes for the Detection of Beer Spoiling Pediococcus damnosus Strains Using the BlAst Diagnostic Gene findEr.</title>
        <authorList>
            <person name="Behr J."/>
            <person name="Geissler A.J."/>
            <person name="Schmid J."/>
            <person name="Zehe A."/>
            <person name="Vogel R.F."/>
        </authorList>
    </citation>
    <scope>NUCLEOTIDE SEQUENCE [LARGE SCALE GENOMIC DNA]</scope>
    <source>
        <strain evidence="8 11">TMW 2.1533</strain>
        <strain evidence="9 10">TMW 2.1535</strain>
    </source>
</reference>